<comment type="caution">
    <text evidence="2">The sequence shown here is derived from an EMBL/GenBank/DDBJ whole genome shotgun (WGS) entry which is preliminary data.</text>
</comment>
<dbReference type="EMBL" id="BSXT01001327">
    <property type="protein sequence ID" value="GMF41310.1"/>
    <property type="molecule type" value="Genomic_DNA"/>
</dbReference>
<name>A0A9W6XKH1_9STRA</name>
<evidence type="ECO:0000256" key="1">
    <source>
        <dbReference type="SAM" id="MobiDB-lite"/>
    </source>
</evidence>
<accession>A0A9W6XKH1</accession>
<dbReference type="AlphaFoldDB" id="A0A9W6XKH1"/>
<gene>
    <name evidence="2" type="ORF">Pfra01_001302100</name>
</gene>
<protein>
    <submittedName>
        <fullName evidence="2">Unnamed protein product</fullName>
    </submittedName>
</protein>
<dbReference type="Proteomes" id="UP001165121">
    <property type="component" value="Unassembled WGS sequence"/>
</dbReference>
<sequence>MVDPSGNQQQQQEAAATTTVTIAPSNGTVAPSAIRSITPPTQLTQVAETNSNVVNLPQTSVTISAAQFLQQQQTIASLIQQQHDLKQIISVLQEQQQQLMMIPSQINELKRQRAGLYVPGPACIHTA</sequence>
<feature type="region of interest" description="Disordered" evidence="1">
    <location>
        <begin position="1"/>
        <end position="34"/>
    </location>
</feature>
<evidence type="ECO:0000313" key="2">
    <source>
        <dbReference type="EMBL" id="GMF41310.1"/>
    </source>
</evidence>
<feature type="compositionally biased region" description="Low complexity" evidence="1">
    <location>
        <begin position="8"/>
        <end position="23"/>
    </location>
</feature>
<proteinExistence type="predicted"/>
<evidence type="ECO:0000313" key="3">
    <source>
        <dbReference type="Proteomes" id="UP001165121"/>
    </source>
</evidence>
<organism evidence="2 3">
    <name type="scientific">Phytophthora fragariaefolia</name>
    <dbReference type="NCBI Taxonomy" id="1490495"/>
    <lineage>
        <taxon>Eukaryota</taxon>
        <taxon>Sar</taxon>
        <taxon>Stramenopiles</taxon>
        <taxon>Oomycota</taxon>
        <taxon>Peronosporomycetes</taxon>
        <taxon>Peronosporales</taxon>
        <taxon>Peronosporaceae</taxon>
        <taxon>Phytophthora</taxon>
    </lineage>
</organism>
<reference evidence="2" key="1">
    <citation type="submission" date="2023-04" db="EMBL/GenBank/DDBJ databases">
        <title>Phytophthora fragariaefolia NBRC 109709.</title>
        <authorList>
            <person name="Ichikawa N."/>
            <person name="Sato H."/>
            <person name="Tonouchi N."/>
        </authorList>
    </citation>
    <scope>NUCLEOTIDE SEQUENCE</scope>
    <source>
        <strain evidence="2">NBRC 109709</strain>
    </source>
</reference>
<keyword evidence="3" id="KW-1185">Reference proteome</keyword>